<sequence length="473" mass="53202">MRVFRRISRYIMQEDLLQPHLSVDEAMYAASQLKLGLNLDPKQRQATVDEILDLLRLKKAKHTRTEKLSGGERKRLSIALEMINNPPVMFLDEPTTGLDDLSSAQCFSLLKALAAGGRTVICVLHTPSARLFHMIDNVYIVAEGQCAFQGKGQEVIPFLEMSCGLSCPKTYNPADFVLEAACGEYGEHDVERMVAAVENGRCHRWTPDYQHQSPARTTSIDEDSQQVVECSDMSFNDANHLLKHDFGFALSGWDQFKVLLCRMLLQVWRDSSHLTLKLSLHLALGIIIGGMFYDMGNDGSKTMFNFGFCYTCIIFFLYIPMMPVLLQWQPMEVLRLAQFLFMCLMVSLVSESMGLAIGSTLGIVNGMFMGPVLSVPLMLLSCYGMGSGSADIPILIRIGMNLSYLRYGLEGIIVTMYRLGRKSLPCPIDYCHLREPEALLRHVGMENVQYWQDAVLLILSFVGLRLCTYVLLK</sequence>
<protein>
    <recommendedName>
        <fullName evidence="12">ABC transporter domain-containing protein</fullName>
    </recommendedName>
</protein>
<feature type="transmembrane region" description="Helical" evidence="7">
    <location>
        <begin position="338"/>
        <end position="357"/>
    </location>
</feature>
<feature type="domain" description="ABC-2 type transporter transmembrane" evidence="9">
    <location>
        <begin position="332"/>
        <end position="417"/>
    </location>
</feature>
<feature type="transmembrane region" description="Helical" evidence="7">
    <location>
        <begin position="274"/>
        <end position="293"/>
    </location>
</feature>
<feature type="transmembrane region" description="Helical" evidence="7">
    <location>
        <begin position="454"/>
        <end position="472"/>
    </location>
</feature>
<evidence type="ECO:0008006" key="12">
    <source>
        <dbReference type="Google" id="ProtNLM"/>
    </source>
</evidence>
<dbReference type="InterPro" id="IPR050352">
    <property type="entry name" value="ABCG_transporters"/>
</dbReference>
<dbReference type="InterPro" id="IPR013525">
    <property type="entry name" value="ABC2_TM"/>
</dbReference>
<keyword evidence="6 7" id="KW-0472">Membrane</keyword>
<evidence type="ECO:0000256" key="2">
    <source>
        <dbReference type="ARBA" id="ARBA00005814"/>
    </source>
</evidence>
<reference evidence="10 11" key="1">
    <citation type="submission" date="2020-04" db="EMBL/GenBank/DDBJ databases">
        <authorList>
            <person name="Alioto T."/>
            <person name="Alioto T."/>
            <person name="Gomez Garrido J."/>
        </authorList>
    </citation>
    <scope>NUCLEOTIDE SEQUENCE [LARGE SCALE GENOMIC DNA]</scope>
</reference>
<dbReference type="InterPro" id="IPR017871">
    <property type="entry name" value="ABC_transporter-like_CS"/>
</dbReference>
<dbReference type="OrthoDB" id="66620at2759"/>
<dbReference type="Gene3D" id="3.40.50.300">
    <property type="entry name" value="P-loop containing nucleotide triphosphate hydrolases"/>
    <property type="match status" value="1"/>
</dbReference>
<gene>
    <name evidence="10" type="ORF">CLODIP_2_CD01097</name>
</gene>
<dbReference type="SUPFAM" id="SSF52540">
    <property type="entry name" value="P-loop containing nucleoside triphosphate hydrolases"/>
    <property type="match status" value="1"/>
</dbReference>
<dbReference type="Pfam" id="PF00005">
    <property type="entry name" value="ABC_tran"/>
    <property type="match status" value="1"/>
</dbReference>
<evidence type="ECO:0000313" key="11">
    <source>
        <dbReference type="Proteomes" id="UP000494165"/>
    </source>
</evidence>
<evidence type="ECO:0000256" key="4">
    <source>
        <dbReference type="ARBA" id="ARBA00022692"/>
    </source>
</evidence>
<dbReference type="Proteomes" id="UP000494165">
    <property type="component" value="Unassembled WGS sequence"/>
</dbReference>
<evidence type="ECO:0000259" key="9">
    <source>
        <dbReference type="Pfam" id="PF01061"/>
    </source>
</evidence>
<dbReference type="PANTHER" id="PTHR48041:SF15">
    <property type="entry name" value="FI05267P"/>
    <property type="match status" value="1"/>
</dbReference>
<comment type="similarity">
    <text evidence="2">Belongs to the ABC transporter superfamily. ABCG family. Eye pigment precursor importer (TC 3.A.1.204) subfamily.</text>
</comment>
<dbReference type="PANTHER" id="PTHR48041">
    <property type="entry name" value="ABC TRANSPORTER G FAMILY MEMBER 28"/>
    <property type="match status" value="1"/>
</dbReference>
<dbReference type="InterPro" id="IPR027417">
    <property type="entry name" value="P-loop_NTPase"/>
</dbReference>
<keyword evidence="4 7" id="KW-0812">Transmembrane</keyword>
<keyword evidence="5 7" id="KW-1133">Transmembrane helix</keyword>
<dbReference type="AlphaFoldDB" id="A0A8S1DT48"/>
<accession>A0A8S1DT48</accession>
<feature type="non-terminal residue" evidence="10">
    <location>
        <position position="1"/>
    </location>
</feature>
<dbReference type="GO" id="GO:0005886">
    <property type="term" value="C:plasma membrane"/>
    <property type="evidence" value="ECO:0007669"/>
    <property type="project" value="TreeGrafter"/>
</dbReference>
<name>A0A8S1DT48_9INSE</name>
<comment type="subcellular location">
    <subcellularLocation>
        <location evidence="1">Membrane</location>
        <topology evidence="1">Multi-pass membrane protein</topology>
    </subcellularLocation>
</comment>
<proteinExistence type="inferred from homology"/>
<dbReference type="GO" id="GO:0005524">
    <property type="term" value="F:ATP binding"/>
    <property type="evidence" value="ECO:0007669"/>
    <property type="project" value="InterPro"/>
</dbReference>
<dbReference type="Pfam" id="PF01061">
    <property type="entry name" value="ABC2_membrane"/>
    <property type="match status" value="2"/>
</dbReference>
<dbReference type="EMBL" id="CADEPI010000408">
    <property type="protein sequence ID" value="CAB3385346.1"/>
    <property type="molecule type" value="Genomic_DNA"/>
</dbReference>
<evidence type="ECO:0000256" key="6">
    <source>
        <dbReference type="ARBA" id="ARBA00023136"/>
    </source>
</evidence>
<dbReference type="GO" id="GO:0140359">
    <property type="term" value="F:ABC-type transporter activity"/>
    <property type="evidence" value="ECO:0007669"/>
    <property type="project" value="InterPro"/>
</dbReference>
<evidence type="ECO:0000256" key="3">
    <source>
        <dbReference type="ARBA" id="ARBA00022448"/>
    </source>
</evidence>
<feature type="domain" description="ABC-2 type transporter transmembrane" evidence="9">
    <location>
        <begin position="255"/>
        <end position="325"/>
    </location>
</feature>
<evidence type="ECO:0000256" key="1">
    <source>
        <dbReference type="ARBA" id="ARBA00004141"/>
    </source>
</evidence>
<keyword evidence="11" id="KW-1185">Reference proteome</keyword>
<evidence type="ECO:0000256" key="5">
    <source>
        <dbReference type="ARBA" id="ARBA00022989"/>
    </source>
</evidence>
<dbReference type="InterPro" id="IPR003439">
    <property type="entry name" value="ABC_transporter-like_ATP-bd"/>
</dbReference>
<evidence type="ECO:0000313" key="10">
    <source>
        <dbReference type="EMBL" id="CAB3385346.1"/>
    </source>
</evidence>
<organism evidence="10 11">
    <name type="scientific">Cloeon dipterum</name>
    <dbReference type="NCBI Taxonomy" id="197152"/>
    <lineage>
        <taxon>Eukaryota</taxon>
        <taxon>Metazoa</taxon>
        <taxon>Ecdysozoa</taxon>
        <taxon>Arthropoda</taxon>
        <taxon>Hexapoda</taxon>
        <taxon>Insecta</taxon>
        <taxon>Pterygota</taxon>
        <taxon>Palaeoptera</taxon>
        <taxon>Ephemeroptera</taxon>
        <taxon>Pisciforma</taxon>
        <taxon>Baetidae</taxon>
        <taxon>Cloeon</taxon>
    </lineage>
</organism>
<dbReference type="GO" id="GO:0016887">
    <property type="term" value="F:ATP hydrolysis activity"/>
    <property type="evidence" value="ECO:0007669"/>
    <property type="project" value="InterPro"/>
</dbReference>
<feature type="domain" description="ABC transporter" evidence="8">
    <location>
        <begin position="4"/>
        <end position="96"/>
    </location>
</feature>
<evidence type="ECO:0000259" key="8">
    <source>
        <dbReference type="Pfam" id="PF00005"/>
    </source>
</evidence>
<comment type="caution">
    <text evidence="10">The sequence shown here is derived from an EMBL/GenBank/DDBJ whole genome shotgun (WGS) entry which is preliminary data.</text>
</comment>
<evidence type="ECO:0000256" key="7">
    <source>
        <dbReference type="SAM" id="Phobius"/>
    </source>
</evidence>
<keyword evidence="3" id="KW-0813">Transport</keyword>
<dbReference type="PROSITE" id="PS00211">
    <property type="entry name" value="ABC_TRANSPORTER_1"/>
    <property type="match status" value="1"/>
</dbReference>
<feature type="transmembrane region" description="Helical" evidence="7">
    <location>
        <begin position="305"/>
        <end position="326"/>
    </location>
</feature>